<comment type="similarity">
    <text evidence="1">Belongs to the BicD family.</text>
</comment>
<dbReference type="EMBL" id="SOYY01000012">
    <property type="protein sequence ID" value="KAA0713763.1"/>
    <property type="molecule type" value="Genomic_DNA"/>
</dbReference>
<gene>
    <name evidence="5" type="ORF">E1301_Tti017572</name>
</gene>
<feature type="region of interest" description="Disordered" evidence="4">
    <location>
        <begin position="794"/>
        <end position="862"/>
    </location>
</feature>
<sequence>MLDEGDGEVGVGARDGVGGLQAEVERLTVELQEANEEKLQAARYGLAVLEESAALKSKHSQLEEEHEALKLELQELREALADSVNSHKRAAADGESREESLLQETASKEEAMAIRMDELQAELKQARVFLVNATAENDRLAGVSVHLKKDCECLDVENMRVKEQLKEYKTREVQQLQDNTELEEENISLQKQVSVLKENQVEFESVKLDLTHKEEELELLRGQLEEAGRLREISEHQLEEALEALKEEREQKNSLRRELAVQNLNPFDSISHLEIHLDESIDGEKDKDKDEEEMDSGYNNSKGMEKHRCSTPRNSDVFFRPQAPGLVSDLLSELHLSDSQKLKQQLKQVESENVTLTSTVQDLQQQLVQSKDSISEQQVKMDQLTQRLETLQSTMTISPPPRNPPNQDSENGISYYEVDAKSTEVLECRMQEANEELARLHEELKAASKHSKILEKCYKQEKERWRGEAEDLANKIRQCIAASRQDQDRIRQLEREIGATRQVATDSEGHLSVAQEELLAFSEELSNLYHHVCVSNNLTPSRVTLDYYRDGAQPGRMNHHSQQQLHHGSFRRHRQSGDLFAKDSSAGERDISNGDTSASCGSCPGSPTLDFRDPTNVRHLVAIIRCQIKHLQVAVDLCRQRNPMSYPAAGGSTESERDIEALLEEVLKLKSLLSTKREQIATLRTVLKANKQTAELALNNLKTKYETEKGMVSGTMLKLRNELKALKEDAATFSSLRVMFASRCDQYVTQLDEMQRQLAAAEDEKKTLNSLLRMAIQQKLALTQRLEELETPVQALSNGSSPQHSRTKHLTKSGRAPRSPMRSSQRSSPVLISAVSPSMSGHTRQLSRNIHYSPTEKEEEQKVQEEVQLMEFVRVRQNLKKVHSALHKNFHP</sequence>
<keyword evidence="2 3" id="KW-0175">Coiled coil</keyword>
<feature type="region of interest" description="Disordered" evidence="4">
    <location>
        <begin position="583"/>
        <end position="605"/>
    </location>
</feature>
<dbReference type="GO" id="GO:0070507">
    <property type="term" value="P:regulation of microtubule cytoskeleton organization"/>
    <property type="evidence" value="ECO:0007669"/>
    <property type="project" value="TreeGrafter"/>
</dbReference>
<proteinExistence type="inferred from homology"/>
<dbReference type="GO" id="GO:0008093">
    <property type="term" value="F:cytoskeletal anchor activity"/>
    <property type="evidence" value="ECO:0007669"/>
    <property type="project" value="InterPro"/>
</dbReference>
<evidence type="ECO:0000256" key="3">
    <source>
        <dbReference type="SAM" id="Coils"/>
    </source>
</evidence>
<name>A0A5A9NVY1_9TELE</name>
<reference evidence="5 6" key="1">
    <citation type="journal article" date="2019" name="Mol. Ecol. Resour.">
        <title>Chromosome-level genome assembly of Triplophysa tibetana, a fish adapted to the harsh high-altitude environment of the Tibetan Plateau.</title>
        <authorList>
            <person name="Yang X."/>
            <person name="Liu H."/>
            <person name="Ma Z."/>
            <person name="Zou Y."/>
            <person name="Zou M."/>
            <person name="Mao Y."/>
            <person name="Li X."/>
            <person name="Wang H."/>
            <person name="Chen T."/>
            <person name="Wang W."/>
            <person name="Yang R."/>
        </authorList>
    </citation>
    <scope>NUCLEOTIDE SEQUENCE [LARGE SCALE GENOMIC DNA]</scope>
    <source>
        <strain evidence="5">TTIB1903HZAU</strain>
        <tissue evidence="5">Muscle</tissue>
    </source>
</reference>
<feature type="coiled-coil region" evidence="3">
    <location>
        <begin position="339"/>
        <end position="394"/>
    </location>
</feature>
<evidence type="ECO:0000313" key="6">
    <source>
        <dbReference type="Proteomes" id="UP000324632"/>
    </source>
</evidence>
<dbReference type="GO" id="GO:0005829">
    <property type="term" value="C:cytosol"/>
    <property type="evidence" value="ECO:0007669"/>
    <property type="project" value="TreeGrafter"/>
</dbReference>
<feature type="compositionally biased region" description="Low complexity" evidence="4">
    <location>
        <begin position="817"/>
        <end position="829"/>
    </location>
</feature>
<keyword evidence="6" id="KW-1185">Reference proteome</keyword>
<feature type="coiled-coil region" evidence="3">
    <location>
        <begin position="423"/>
        <end position="496"/>
    </location>
</feature>
<dbReference type="InterPro" id="IPR018477">
    <property type="entry name" value="BICD"/>
</dbReference>
<evidence type="ECO:0000256" key="1">
    <source>
        <dbReference type="ARBA" id="ARBA00010061"/>
    </source>
</evidence>
<dbReference type="PANTHER" id="PTHR31233:SF12">
    <property type="entry name" value="BICAUDAL D HOMOLOG 2-LIKE"/>
    <property type="match status" value="1"/>
</dbReference>
<dbReference type="AlphaFoldDB" id="A0A5A9NVY1"/>
<dbReference type="Proteomes" id="UP000324632">
    <property type="component" value="Chromosome 12"/>
</dbReference>
<dbReference type="GO" id="GO:0070840">
    <property type="term" value="F:dynein complex binding"/>
    <property type="evidence" value="ECO:0007669"/>
    <property type="project" value="InterPro"/>
</dbReference>
<organism evidence="5 6">
    <name type="scientific">Triplophysa tibetana</name>
    <dbReference type="NCBI Taxonomy" id="1572043"/>
    <lineage>
        <taxon>Eukaryota</taxon>
        <taxon>Metazoa</taxon>
        <taxon>Chordata</taxon>
        <taxon>Craniata</taxon>
        <taxon>Vertebrata</taxon>
        <taxon>Euteleostomi</taxon>
        <taxon>Actinopterygii</taxon>
        <taxon>Neopterygii</taxon>
        <taxon>Teleostei</taxon>
        <taxon>Ostariophysi</taxon>
        <taxon>Cypriniformes</taxon>
        <taxon>Nemacheilidae</taxon>
        <taxon>Triplophysa</taxon>
    </lineage>
</organism>
<accession>A0A5A9NVY1</accession>
<dbReference type="GO" id="GO:0072393">
    <property type="term" value="P:microtubule anchoring at microtubule organizing center"/>
    <property type="evidence" value="ECO:0007669"/>
    <property type="project" value="TreeGrafter"/>
</dbReference>
<dbReference type="PANTHER" id="PTHR31233">
    <property type="entry name" value="BICAUDAL D FAMILY MEMBER"/>
    <property type="match status" value="1"/>
</dbReference>
<feature type="coiled-coil region" evidence="3">
    <location>
        <begin position="659"/>
        <end position="778"/>
    </location>
</feature>
<feature type="region of interest" description="Disordered" evidence="4">
    <location>
        <begin position="278"/>
        <end position="317"/>
    </location>
</feature>
<feature type="region of interest" description="Disordered" evidence="4">
    <location>
        <begin position="555"/>
        <end position="574"/>
    </location>
</feature>
<dbReference type="GO" id="GO:0005794">
    <property type="term" value="C:Golgi apparatus"/>
    <property type="evidence" value="ECO:0007669"/>
    <property type="project" value="TreeGrafter"/>
</dbReference>
<feature type="compositionally biased region" description="Polar residues" evidence="4">
    <location>
        <begin position="835"/>
        <end position="852"/>
    </location>
</feature>
<dbReference type="Pfam" id="PF09730">
    <property type="entry name" value="BicD"/>
    <property type="match status" value="1"/>
</dbReference>
<evidence type="ECO:0000256" key="2">
    <source>
        <dbReference type="ARBA" id="ARBA00023054"/>
    </source>
</evidence>
<evidence type="ECO:0000313" key="5">
    <source>
        <dbReference type="EMBL" id="KAA0713763.1"/>
    </source>
</evidence>
<feature type="coiled-coil region" evidence="3">
    <location>
        <begin position="17"/>
        <end position="265"/>
    </location>
</feature>
<dbReference type="GO" id="GO:0034452">
    <property type="term" value="F:dynactin binding"/>
    <property type="evidence" value="ECO:0007669"/>
    <property type="project" value="TreeGrafter"/>
</dbReference>
<comment type="caution">
    <text evidence="5">The sequence shown here is derived from an EMBL/GenBank/DDBJ whole genome shotgun (WGS) entry which is preliminary data.</text>
</comment>
<feature type="compositionally biased region" description="Polar residues" evidence="4">
    <location>
        <begin position="794"/>
        <end position="804"/>
    </location>
</feature>
<feature type="compositionally biased region" description="Basic and acidic residues" evidence="4">
    <location>
        <begin position="278"/>
        <end position="288"/>
    </location>
</feature>
<dbReference type="Gene3D" id="6.10.250.2470">
    <property type="match status" value="1"/>
</dbReference>
<evidence type="ECO:0000256" key="4">
    <source>
        <dbReference type="SAM" id="MobiDB-lite"/>
    </source>
</evidence>
<protein>
    <submittedName>
        <fullName evidence="5">Protein bicaudal D-like protein 2</fullName>
    </submittedName>
</protein>